<gene>
    <name evidence="2" type="ORF">NDU88_006198</name>
</gene>
<proteinExistence type="predicted"/>
<evidence type="ECO:0000313" key="2">
    <source>
        <dbReference type="EMBL" id="KAJ1093089.1"/>
    </source>
</evidence>
<dbReference type="AlphaFoldDB" id="A0AAV7LR86"/>
<evidence type="ECO:0000256" key="1">
    <source>
        <dbReference type="SAM" id="MobiDB-lite"/>
    </source>
</evidence>
<dbReference type="Proteomes" id="UP001066276">
    <property type="component" value="Chromosome 11"/>
</dbReference>
<evidence type="ECO:0000313" key="3">
    <source>
        <dbReference type="Proteomes" id="UP001066276"/>
    </source>
</evidence>
<organism evidence="2 3">
    <name type="scientific">Pleurodeles waltl</name>
    <name type="common">Iberian ribbed newt</name>
    <dbReference type="NCBI Taxonomy" id="8319"/>
    <lineage>
        <taxon>Eukaryota</taxon>
        <taxon>Metazoa</taxon>
        <taxon>Chordata</taxon>
        <taxon>Craniata</taxon>
        <taxon>Vertebrata</taxon>
        <taxon>Euteleostomi</taxon>
        <taxon>Amphibia</taxon>
        <taxon>Batrachia</taxon>
        <taxon>Caudata</taxon>
        <taxon>Salamandroidea</taxon>
        <taxon>Salamandridae</taxon>
        <taxon>Pleurodelinae</taxon>
        <taxon>Pleurodeles</taxon>
    </lineage>
</organism>
<feature type="region of interest" description="Disordered" evidence="1">
    <location>
        <begin position="175"/>
        <end position="202"/>
    </location>
</feature>
<dbReference type="EMBL" id="JANPWB010000015">
    <property type="protein sequence ID" value="KAJ1093089.1"/>
    <property type="molecule type" value="Genomic_DNA"/>
</dbReference>
<accession>A0AAV7LR86</accession>
<feature type="region of interest" description="Disordered" evidence="1">
    <location>
        <begin position="15"/>
        <end position="144"/>
    </location>
</feature>
<reference evidence="2" key="1">
    <citation type="journal article" date="2022" name="bioRxiv">
        <title>Sequencing and chromosome-scale assembly of the giantPleurodeles waltlgenome.</title>
        <authorList>
            <person name="Brown T."/>
            <person name="Elewa A."/>
            <person name="Iarovenko S."/>
            <person name="Subramanian E."/>
            <person name="Araus A.J."/>
            <person name="Petzold A."/>
            <person name="Susuki M."/>
            <person name="Suzuki K.-i.T."/>
            <person name="Hayashi T."/>
            <person name="Toyoda A."/>
            <person name="Oliveira C."/>
            <person name="Osipova E."/>
            <person name="Leigh N.D."/>
            <person name="Simon A."/>
            <person name="Yun M.H."/>
        </authorList>
    </citation>
    <scope>NUCLEOTIDE SEQUENCE</scope>
    <source>
        <strain evidence="2">20211129_DDA</strain>
        <tissue evidence="2">Liver</tissue>
    </source>
</reference>
<comment type="caution">
    <text evidence="2">The sequence shown here is derived from an EMBL/GenBank/DDBJ whole genome shotgun (WGS) entry which is preliminary data.</text>
</comment>
<feature type="compositionally biased region" description="Polar residues" evidence="1">
    <location>
        <begin position="193"/>
        <end position="202"/>
    </location>
</feature>
<keyword evidence="3" id="KW-1185">Reference proteome</keyword>
<protein>
    <submittedName>
        <fullName evidence="2">Uncharacterized protein</fullName>
    </submittedName>
</protein>
<name>A0AAV7LR86_PLEWA</name>
<feature type="compositionally biased region" description="Low complexity" evidence="1">
    <location>
        <begin position="85"/>
        <end position="102"/>
    </location>
</feature>
<sequence>MLGNLGDFDVLAFRADDWGGRQGPLSYEEMQGRGCDLEAEELGFPPGSPDRDEERQGRNQAPETQRVRGPRLGRTRATQVAGSDGPTAGTAGKRPAGKAPAGSKLRAAGRGGALESTAKGSDVDPAREGSGGLGPAGFEGPPHRIWDWPVVVLTVGGWKTVSLPDGETQLELIRGDLQHPGGKSTPSRHRNEGSLQFSSTLR</sequence>